<dbReference type="AlphaFoldDB" id="A0A327Z9K4"/>
<reference evidence="2 3" key="1">
    <citation type="submission" date="2018-06" db="EMBL/GenBank/DDBJ databases">
        <title>Genomic Encyclopedia of Type Strains, Phase III (KMG-III): the genomes of soil and plant-associated and newly described type strains.</title>
        <authorList>
            <person name="Whitman W."/>
        </authorList>
    </citation>
    <scope>NUCLEOTIDE SEQUENCE [LARGE SCALE GENOMIC DNA]</scope>
    <source>
        <strain evidence="2 3">CGMCC 4.7090</strain>
    </source>
</reference>
<proteinExistence type="predicted"/>
<keyword evidence="1" id="KW-0732">Signal</keyword>
<evidence type="ECO:0000256" key="1">
    <source>
        <dbReference type="SAM" id="SignalP"/>
    </source>
</evidence>
<dbReference type="Proteomes" id="UP000249341">
    <property type="component" value="Unassembled WGS sequence"/>
</dbReference>
<protein>
    <recommendedName>
        <fullName evidence="4">Secreted protein</fullName>
    </recommendedName>
</protein>
<feature type="signal peptide" evidence="1">
    <location>
        <begin position="1"/>
        <end position="27"/>
    </location>
</feature>
<dbReference type="OrthoDB" id="5196895at2"/>
<organism evidence="2 3">
    <name type="scientific">Actinoplanes lutulentus</name>
    <dbReference type="NCBI Taxonomy" id="1287878"/>
    <lineage>
        <taxon>Bacteria</taxon>
        <taxon>Bacillati</taxon>
        <taxon>Actinomycetota</taxon>
        <taxon>Actinomycetes</taxon>
        <taxon>Micromonosporales</taxon>
        <taxon>Micromonosporaceae</taxon>
        <taxon>Actinoplanes</taxon>
    </lineage>
</organism>
<accession>A0A327Z9K4</accession>
<evidence type="ECO:0000313" key="2">
    <source>
        <dbReference type="EMBL" id="RAK35770.1"/>
    </source>
</evidence>
<name>A0A327Z9K4_9ACTN</name>
<keyword evidence="3" id="KW-1185">Reference proteome</keyword>
<gene>
    <name evidence="2" type="ORF">B0I29_109244</name>
</gene>
<sequence length="137" mass="14808">MNIKSIAIATATVVAGILTAVPGTAHAASGVRVWFHPGDQFAPATLWRFDFDSGAGFKRSYQPSLTGWPVQRQTDFTFEKSGAEYTLHTFVYGGTQRITGVDYSESADTWVVSNDGYTETWLGCRSAGRPLYAAAAC</sequence>
<dbReference type="RefSeq" id="WP_111650767.1">
    <property type="nucleotide sequence ID" value="NZ_JACHWI010000006.1"/>
</dbReference>
<dbReference type="EMBL" id="QLMJ01000009">
    <property type="protein sequence ID" value="RAK35770.1"/>
    <property type="molecule type" value="Genomic_DNA"/>
</dbReference>
<evidence type="ECO:0000313" key="3">
    <source>
        <dbReference type="Proteomes" id="UP000249341"/>
    </source>
</evidence>
<comment type="caution">
    <text evidence="2">The sequence shown here is derived from an EMBL/GenBank/DDBJ whole genome shotgun (WGS) entry which is preliminary data.</text>
</comment>
<feature type="chain" id="PRO_5016464478" description="Secreted protein" evidence="1">
    <location>
        <begin position="28"/>
        <end position="137"/>
    </location>
</feature>
<evidence type="ECO:0008006" key="4">
    <source>
        <dbReference type="Google" id="ProtNLM"/>
    </source>
</evidence>